<dbReference type="PANTHER" id="PTHR42682:SF4">
    <property type="entry name" value="NADH-UBIQUINONE_PLASTOQUINONE"/>
    <property type="match status" value="1"/>
</dbReference>
<comment type="caution">
    <text evidence="10">The sequence shown here is derived from an EMBL/GenBank/DDBJ whole genome shotgun (WGS) entry which is preliminary data.</text>
</comment>
<dbReference type="Pfam" id="PF00361">
    <property type="entry name" value="Proton_antipo_M"/>
    <property type="match status" value="1"/>
</dbReference>
<keyword evidence="4 8" id="KW-1133">Transmembrane helix</keyword>
<dbReference type="GO" id="GO:0008137">
    <property type="term" value="F:NADH dehydrogenase (ubiquinone) activity"/>
    <property type="evidence" value="ECO:0007669"/>
    <property type="project" value="InterPro"/>
</dbReference>
<evidence type="ECO:0000259" key="9">
    <source>
        <dbReference type="Pfam" id="PF00361"/>
    </source>
</evidence>
<dbReference type="InterPro" id="IPR001750">
    <property type="entry name" value="ND/Mrp_TM"/>
</dbReference>
<dbReference type="GO" id="GO:0042773">
    <property type="term" value="P:ATP synthesis coupled electron transport"/>
    <property type="evidence" value="ECO:0007669"/>
    <property type="project" value="InterPro"/>
</dbReference>
<evidence type="ECO:0000256" key="4">
    <source>
        <dbReference type="ARBA" id="ARBA00022989"/>
    </source>
</evidence>
<evidence type="ECO:0000256" key="3">
    <source>
        <dbReference type="ARBA" id="ARBA00022692"/>
    </source>
</evidence>
<feature type="transmembrane region" description="Helical" evidence="8">
    <location>
        <begin position="453"/>
        <end position="473"/>
    </location>
</feature>
<keyword evidence="2" id="KW-1003">Cell membrane</keyword>
<evidence type="ECO:0000256" key="7">
    <source>
        <dbReference type="RuleBase" id="RU000320"/>
    </source>
</evidence>
<dbReference type="InterPro" id="IPR003918">
    <property type="entry name" value="NADH_UbQ_OxRdtase"/>
</dbReference>
<feature type="transmembrane region" description="Helical" evidence="8">
    <location>
        <begin position="95"/>
        <end position="117"/>
    </location>
</feature>
<proteinExistence type="predicted"/>
<feature type="transmembrane region" description="Helical" evidence="8">
    <location>
        <begin position="262"/>
        <end position="282"/>
    </location>
</feature>
<feature type="transmembrane region" description="Helical" evidence="8">
    <location>
        <begin position="237"/>
        <end position="256"/>
    </location>
</feature>
<comment type="subcellular location">
    <subcellularLocation>
        <location evidence="1">Cell membrane</location>
        <topology evidence="1">Multi-pass membrane protein</topology>
    </subcellularLocation>
    <subcellularLocation>
        <location evidence="7">Membrane</location>
        <topology evidence="7">Multi-pass membrane protein</topology>
    </subcellularLocation>
</comment>
<evidence type="ECO:0000256" key="8">
    <source>
        <dbReference type="SAM" id="Phobius"/>
    </source>
</evidence>
<dbReference type="GO" id="GO:0016491">
    <property type="term" value="F:oxidoreductase activity"/>
    <property type="evidence" value="ECO:0007669"/>
    <property type="project" value="UniProtKB-KW"/>
</dbReference>
<protein>
    <submittedName>
        <fullName evidence="10">Na(+)/H(+) antiporter subunit D</fullName>
    </submittedName>
</protein>
<dbReference type="PANTHER" id="PTHR42682">
    <property type="entry name" value="HYDROGENASE-4 COMPONENT F"/>
    <property type="match status" value="1"/>
</dbReference>
<accession>A0A948RZ12</accession>
<name>A0A948RZ12_UNCEI</name>
<dbReference type="Proteomes" id="UP000777784">
    <property type="component" value="Unassembled WGS sequence"/>
</dbReference>
<gene>
    <name evidence="10" type="ORF">KJ970_07925</name>
</gene>
<feature type="transmembrane region" description="Helical" evidence="8">
    <location>
        <begin position="63"/>
        <end position="83"/>
    </location>
</feature>
<feature type="domain" description="NADH:quinone oxidoreductase/Mrp antiporter transmembrane" evidence="9">
    <location>
        <begin position="107"/>
        <end position="374"/>
    </location>
</feature>
<feature type="transmembrane region" description="Helical" evidence="8">
    <location>
        <begin position="416"/>
        <end position="441"/>
    </location>
</feature>
<dbReference type="AlphaFoldDB" id="A0A948RZ12"/>
<evidence type="ECO:0000256" key="2">
    <source>
        <dbReference type="ARBA" id="ARBA00022475"/>
    </source>
</evidence>
<dbReference type="EMBL" id="JAHJDP010000038">
    <property type="protein sequence ID" value="MBU2690844.1"/>
    <property type="molecule type" value="Genomic_DNA"/>
</dbReference>
<sequence length="578" mass="62452">MPPALIPLVGAILLPLLPKRLRGFFFLAPPALCLYLLTRLPQGSSATWEFLSYTLHPLVADRLSLLFGSIFSIIVFIGGVYGLHLKDRFQQTAALLYYAGAMGVTFAGDYLTLYAFWELMAVGSVVLIWARRTEESSRAGGRYILVHLAGGVILLAGILLQIQNSGSLSIQSFLPGSGGTAAWLILIGFALNAAVPPLHAWLPDAYPRGTVTGSVFLSALTTKTAVYVLIRCYSGWEVLLWAGVIMSLYGVIYAILANDIRLILAYHIVSQVGFMVAGIGLGTEMAINGAAAHAFCHILYKALLFMGAGTVLYQTGHSRLTDLGGLSKRLPVVLILYMVGAVSISGLPLFNGFISKSMTISAAEQAGIIPAFLLLELASVGTFLSVGLKLPYFTWYSSPKQGPSKEIEINPAPKNMILGMSLAAAACFLLGVAPGLLYRFLPYPVHYQAYTPAHVVGALQLLFFAGVVFFFLIPKLSPKPGFLIDTDCAYRMPAPLARLLFVKYVVSAFENVQIGGNRLAAALARRSRNPVAFLSGFVGRPVDKTQAFDPDRQRPPIQVAISLTLLFVVVMALWITLR</sequence>
<evidence type="ECO:0000256" key="5">
    <source>
        <dbReference type="ARBA" id="ARBA00023002"/>
    </source>
</evidence>
<dbReference type="InterPro" id="IPR052175">
    <property type="entry name" value="ComplexI-like_HydComp"/>
</dbReference>
<dbReference type="NCBIfam" id="NF009310">
    <property type="entry name" value="PRK12668.1"/>
    <property type="match status" value="1"/>
</dbReference>
<reference evidence="10" key="1">
    <citation type="submission" date="2021-05" db="EMBL/GenBank/DDBJ databases">
        <title>Energy efficiency and biological interactions define the core microbiome of deep oligotrophic groundwater.</title>
        <authorList>
            <person name="Mehrshad M."/>
            <person name="Lopez-Fernandez M."/>
            <person name="Bell E."/>
            <person name="Bernier-Latmani R."/>
            <person name="Bertilsson S."/>
            <person name="Dopson M."/>
        </authorList>
    </citation>
    <scope>NUCLEOTIDE SEQUENCE</scope>
    <source>
        <strain evidence="10">Modern_marine.mb.64</strain>
    </source>
</reference>
<feature type="transmembrane region" description="Helical" evidence="8">
    <location>
        <begin position="143"/>
        <end position="160"/>
    </location>
</feature>
<evidence type="ECO:0000256" key="6">
    <source>
        <dbReference type="ARBA" id="ARBA00023136"/>
    </source>
</evidence>
<dbReference type="GO" id="GO:0005886">
    <property type="term" value="C:plasma membrane"/>
    <property type="evidence" value="ECO:0007669"/>
    <property type="project" value="UniProtKB-SubCell"/>
</dbReference>
<feature type="transmembrane region" description="Helical" evidence="8">
    <location>
        <begin position="334"/>
        <end position="354"/>
    </location>
</feature>
<evidence type="ECO:0000256" key="1">
    <source>
        <dbReference type="ARBA" id="ARBA00004651"/>
    </source>
</evidence>
<evidence type="ECO:0000313" key="11">
    <source>
        <dbReference type="Proteomes" id="UP000777784"/>
    </source>
</evidence>
<feature type="transmembrane region" description="Helical" evidence="8">
    <location>
        <begin position="366"/>
        <end position="388"/>
    </location>
</feature>
<organism evidence="10 11">
    <name type="scientific">Eiseniibacteriota bacterium</name>
    <dbReference type="NCBI Taxonomy" id="2212470"/>
    <lineage>
        <taxon>Bacteria</taxon>
        <taxon>Candidatus Eiseniibacteriota</taxon>
    </lineage>
</organism>
<keyword evidence="5" id="KW-0560">Oxidoreductase</keyword>
<keyword evidence="6 8" id="KW-0472">Membrane</keyword>
<feature type="transmembrane region" description="Helical" evidence="8">
    <location>
        <begin position="172"/>
        <end position="191"/>
    </location>
</feature>
<feature type="transmembrane region" description="Helical" evidence="8">
    <location>
        <begin position="294"/>
        <end position="314"/>
    </location>
</feature>
<evidence type="ECO:0000313" key="10">
    <source>
        <dbReference type="EMBL" id="MBU2690844.1"/>
    </source>
</evidence>
<feature type="transmembrane region" description="Helical" evidence="8">
    <location>
        <begin position="557"/>
        <end position="577"/>
    </location>
</feature>
<dbReference type="PRINTS" id="PR01437">
    <property type="entry name" value="NUOXDRDTASE4"/>
</dbReference>
<keyword evidence="3 7" id="KW-0812">Transmembrane</keyword>